<feature type="disulfide bond" evidence="16">
    <location>
        <begin position="281"/>
        <end position="299"/>
    </location>
</feature>
<dbReference type="Pfam" id="PF00058">
    <property type="entry name" value="Ldl_recept_b"/>
    <property type="match status" value="5"/>
</dbReference>
<feature type="disulfide bond" evidence="16">
    <location>
        <begin position="252"/>
        <end position="267"/>
    </location>
</feature>
<dbReference type="PROSITE" id="PS01209">
    <property type="entry name" value="LDLRA_1"/>
    <property type="match status" value="4"/>
</dbReference>
<evidence type="ECO:0000256" key="6">
    <source>
        <dbReference type="ARBA" id="ARBA00022583"/>
    </source>
</evidence>
<evidence type="ECO:0000256" key="8">
    <source>
        <dbReference type="ARBA" id="ARBA00022729"/>
    </source>
</evidence>
<dbReference type="PROSITE" id="PS51120">
    <property type="entry name" value="LDLRB"/>
    <property type="match status" value="4"/>
</dbReference>
<dbReference type="InterPro" id="IPR023415">
    <property type="entry name" value="LDLR_class-A_CS"/>
</dbReference>
<feature type="domain" description="EGF-like" evidence="20">
    <location>
        <begin position="311"/>
        <end position="350"/>
    </location>
</feature>
<keyword evidence="9" id="KW-0677">Repeat</keyword>
<dbReference type="Pfam" id="PF07645">
    <property type="entry name" value="EGF_CA"/>
    <property type="match status" value="1"/>
</dbReference>
<evidence type="ECO:0000256" key="19">
    <source>
        <dbReference type="SAM" id="SignalP"/>
    </source>
</evidence>
<comment type="caution">
    <text evidence="15">Lacks conserved residue(s) required for the propagation of feature annotation.</text>
</comment>
<dbReference type="PANTHER" id="PTHR22722:SF15">
    <property type="entry name" value="LOW-DENSITY LIPOPROTEIN RECEPTOR-RELATED"/>
    <property type="match status" value="1"/>
</dbReference>
<evidence type="ECO:0000256" key="14">
    <source>
        <dbReference type="ARBA" id="ARBA00023180"/>
    </source>
</evidence>
<dbReference type="InterPro" id="IPR000152">
    <property type="entry name" value="EGF-type_Asp/Asn_hydroxyl_site"/>
</dbReference>
<dbReference type="InterPro" id="IPR001881">
    <property type="entry name" value="EGF-like_Ca-bd_dom"/>
</dbReference>
<feature type="disulfide bond" evidence="16">
    <location>
        <begin position="127"/>
        <end position="142"/>
    </location>
</feature>
<dbReference type="InterPro" id="IPR036055">
    <property type="entry name" value="LDL_receptor-like_sf"/>
</dbReference>
<reference evidence="21" key="2">
    <citation type="submission" date="2025-09" db="UniProtKB">
        <authorList>
            <consortium name="Ensembl"/>
        </authorList>
    </citation>
    <scope>IDENTIFICATION</scope>
</reference>
<dbReference type="GO" id="GO:0043235">
    <property type="term" value="C:receptor complex"/>
    <property type="evidence" value="ECO:0007669"/>
    <property type="project" value="TreeGrafter"/>
</dbReference>
<feature type="repeat" description="LDL-receptor class B" evidence="17">
    <location>
        <begin position="435"/>
        <end position="481"/>
    </location>
</feature>
<feature type="disulfide bond" evidence="16">
    <location>
        <begin position="194"/>
        <end position="206"/>
    </location>
</feature>
<feature type="disulfide bond" evidence="16">
    <location>
        <begin position="213"/>
        <end position="228"/>
    </location>
</feature>
<feature type="disulfide bond" evidence="15">
    <location>
        <begin position="355"/>
        <end position="365"/>
    </location>
</feature>
<keyword evidence="14" id="KW-0325">Glycoprotein</keyword>
<feature type="disulfide bond" evidence="16">
    <location>
        <begin position="108"/>
        <end position="120"/>
    </location>
</feature>
<dbReference type="CDD" id="cd00112">
    <property type="entry name" value="LDLa"/>
    <property type="match status" value="7"/>
</dbReference>
<evidence type="ECO:0000256" key="18">
    <source>
        <dbReference type="SAM" id="Phobius"/>
    </source>
</evidence>
<evidence type="ECO:0000256" key="2">
    <source>
        <dbReference type="ARBA" id="ARBA00004613"/>
    </source>
</evidence>
<evidence type="ECO:0000256" key="1">
    <source>
        <dbReference type="ARBA" id="ARBA00004251"/>
    </source>
</evidence>
<keyword evidence="4" id="KW-0964">Secreted</keyword>
<dbReference type="CDD" id="cd00054">
    <property type="entry name" value="EGF_CA"/>
    <property type="match status" value="1"/>
</dbReference>
<dbReference type="Pfam" id="PF14670">
    <property type="entry name" value="FXa_inhibition"/>
    <property type="match status" value="1"/>
</dbReference>
<dbReference type="InterPro" id="IPR018097">
    <property type="entry name" value="EGF_Ca-bd_CS"/>
</dbReference>
<dbReference type="Ensembl" id="ENSNMLT00000036519.1">
    <property type="protein sequence ID" value="ENSNMLP00000032804.1"/>
    <property type="gene ID" value="ENSNMLG00000012828.1"/>
</dbReference>
<dbReference type="SMART" id="SM00179">
    <property type="entry name" value="EGF_CA"/>
    <property type="match status" value="2"/>
</dbReference>
<keyword evidence="13" id="KW-0675">Receptor</keyword>
<dbReference type="InterPro" id="IPR051221">
    <property type="entry name" value="LDLR-related"/>
</dbReference>
<dbReference type="PROSITE" id="PS01186">
    <property type="entry name" value="EGF_2"/>
    <property type="match status" value="1"/>
</dbReference>
<keyword evidence="6" id="KW-0254">Endocytosis</keyword>
<dbReference type="InterPro" id="IPR009030">
    <property type="entry name" value="Growth_fac_rcpt_cys_sf"/>
</dbReference>
<dbReference type="Gene3D" id="2.120.10.30">
    <property type="entry name" value="TolB, C-terminal domain"/>
    <property type="match status" value="1"/>
</dbReference>
<evidence type="ECO:0000256" key="17">
    <source>
        <dbReference type="PROSITE-ProRule" id="PRU00461"/>
    </source>
</evidence>
<feature type="disulfide bond" evidence="16">
    <location>
        <begin position="233"/>
        <end position="245"/>
    </location>
</feature>
<keyword evidence="10 18" id="KW-1133">Transmembrane helix</keyword>
<dbReference type="InterPro" id="IPR049883">
    <property type="entry name" value="NOTCH1_EGF-like"/>
</dbReference>
<evidence type="ECO:0000256" key="15">
    <source>
        <dbReference type="PROSITE-ProRule" id="PRU00076"/>
    </source>
</evidence>
<name>A0A8C6UH28_9GOBI</name>
<evidence type="ECO:0000256" key="7">
    <source>
        <dbReference type="ARBA" id="ARBA00022692"/>
    </source>
</evidence>
<dbReference type="Pfam" id="PF00057">
    <property type="entry name" value="Ldl_recept_a"/>
    <property type="match status" value="7"/>
</dbReference>
<dbReference type="GO" id="GO:0016324">
    <property type="term" value="C:apical plasma membrane"/>
    <property type="evidence" value="ECO:0007669"/>
    <property type="project" value="TreeGrafter"/>
</dbReference>
<dbReference type="Proteomes" id="UP000694523">
    <property type="component" value="Unplaced"/>
</dbReference>
<reference evidence="21" key="1">
    <citation type="submission" date="2025-08" db="UniProtKB">
        <authorList>
            <consortium name="Ensembl"/>
        </authorList>
    </citation>
    <scope>IDENTIFICATION</scope>
</reference>
<proteinExistence type="predicted"/>
<keyword evidence="8 19" id="KW-0732">Signal</keyword>
<keyword evidence="3" id="KW-1003">Cell membrane</keyword>
<protein>
    <submittedName>
        <fullName evidence="21">Low density lipoprotein receptor a</fullName>
    </submittedName>
</protein>
<keyword evidence="7 18" id="KW-0812">Transmembrane</keyword>
<dbReference type="PROSITE" id="PS01187">
    <property type="entry name" value="EGF_CA"/>
    <property type="match status" value="1"/>
</dbReference>
<dbReference type="PANTHER" id="PTHR22722">
    <property type="entry name" value="LOW-DENSITY LIPOPROTEIN RECEPTOR-RELATED PROTEIN 2-RELATED"/>
    <property type="match status" value="1"/>
</dbReference>
<feature type="repeat" description="LDL-receptor class B" evidence="17">
    <location>
        <begin position="482"/>
        <end position="524"/>
    </location>
</feature>
<evidence type="ECO:0000256" key="11">
    <source>
        <dbReference type="ARBA" id="ARBA00023136"/>
    </source>
</evidence>
<keyword evidence="11 18" id="KW-0472">Membrane</keyword>
<evidence type="ECO:0000259" key="20">
    <source>
        <dbReference type="PROSITE" id="PS50026"/>
    </source>
</evidence>
<evidence type="ECO:0000313" key="21">
    <source>
        <dbReference type="Ensembl" id="ENSNMLP00000032804.1"/>
    </source>
</evidence>
<dbReference type="InterPro" id="IPR011042">
    <property type="entry name" value="6-blade_b-propeller_TolB-like"/>
</dbReference>
<dbReference type="SUPFAM" id="SSF63825">
    <property type="entry name" value="YWTD domain"/>
    <property type="match status" value="1"/>
</dbReference>
<dbReference type="GO" id="GO:0006898">
    <property type="term" value="P:receptor-mediated endocytosis"/>
    <property type="evidence" value="ECO:0007669"/>
    <property type="project" value="TreeGrafter"/>
</dbReference>
<feature type="disulfide bond" evidence="16">
    <location>
        <begin position="115"/>
        <end position="133"/>
    </location>
</feature>
<keyword evidence="12 15" id="KW-1015">Disulfide bond</keyword>
<dbReference type="SMART" id="SM00192">
    <property type="entry name" value="LDLa"/>
    <property type="match status" value="7"/>
</dbReference>
<dbReference type="SUPFAM" id="SSF57424">
    <property type="entry name" value="LDL receptor-like module"/>
    <property type="match status" value="7"/>
</dbReference>
<dbReference type="GO" id="GO:0005576">
    <property type="term" value="C:extracellular region"/>
    <property type="evidence" value="ECO:0007669"/>
    <property type="project" value="UniProtKB-SubCell"/>
</dbReference>
<dbReference type="Gene3D" id="2.10.25.10">
    <property type="entry name" value="Laminin"/>
    <property type="match status" value="3"/>
</dbReference>
<dbReference type="SMART" id="SM00181">
    <property type="entry name" value="EGF"/>
    <property type="match status" value="3"/>
</dbReference>
<dbReference type="PRINTS" id="PR00261">
    <property type="entry name" value="LDLRECEPTOR"/>
</dbReference>
<feature type="disulfide bond" evidence="16">
    <location>
        <begin position="240"/>
        <end position="258"/>
    </location>
</feature>
<feature type="transmembrane region" description="Helical" evidence="18">
    <location>
        <begin position="710"/>
        <end position="730"/>
    </location>
</feature>
<feature type="disulfide bond" evidence="16">
    <location>
        <begin position="154"/>
        <end position="172"/>
    </location>
</feature>
<dbReference type="FunFam" id="4.10.400.10:FF:000034">
    <property type="entry name" value="Low-density lipoprotein receptor-related protein 2"/>
    <property type="match status" value="1"/>
</dbReference>
<feature type="repeat" description="LDL-receptor class B" evidence="17">
    <location>
        <begin position="525"/>
        <end position="568"/>
    </location>
</feature>
<dbReference type="GO" id="GO:0005509">
    <property type="term" value="F:calcium ion binding"/>
    <property type="evidence" value="ECO:0007669"/>
    <property type="project" value="InterPro"/>
</dbReference>
<dbReference type="PROSITE" id="PS50068">
    <property type="entry name" value="LDLRA_2"/>
    <property type="match status" value="7"/>
</dbReference>
<evidence type="ECO:0000256" key="4">
    <source>
        <dbReference type="ARBA" id="ARBA00022525"/>
    </source>
</evidence>
<dbReference type="PROSITE" id="PS00010">
    <property type="entry name" value="ASX_HYDROXYL"/>
    <property type="match status" value="2"/>
</dbReference>
<accession>A0A8C6UH28</accession>
<feature type="signal peptide" evidence="19">
    <location>
        <begin position="1"/>
        <end position="22"/>
    </location>
</feature>
<feature type="disulfide bond" evidence="16">
    <location>
        <begin position="26"/>
        <end position="38"/>
    </location>
</feature>
<sequence length="782" mass="87295">MLCKPTSWINDYVCFMCLLTDAFVTCGPKQFQCGNGRCITARWVCDGTDDCGDGTDELPGTCLAKSCRPTQFSCADRLNQCIPKSWQCDGNPDCENGADEESCAPKQCTDSEFRCGTGQCVSTSFVCDDESDCEDGSDEVSCPPITCSSASFRCNSSTCIPRLWACDEDADCNDGSDEWPSNCRSQTTVGAKRCSAMEFRCGNGECIHGSWRCDGGVDCLDRSDEANCARTTCRPDEFECGDGSCIHGSRQCDHQYDCRDMSDELGCVNVTQCDGSNRFRCRSGECIHMDKVCDRKRDCRDWSDEPLRECGINECLFHNGGCSHICNDLKIGYECLCPSGYRLADKKRCDDIDECANPDTCSQICVNLIGSYKCQCEEGYQVDPATKACKAIGKSYLFFTNRHEVRKMTLDKSEYTRVIPRLKNVVALDMNIATKDLYWSDISQKKIYSAQMDSAEDVSSHNVLISNDIEAPEGIAFDWIHKNLYWTDSIRSTISVVTADGTRRKTLFHQGLSKPRSIVVDPHSNFLYWTDWGNPAKIEKGGLNGVDRTVLVTDNIEWPNGITLDLLNQRLYWVDSKLHTLSSIDVQGSGRRTLITDEQQLAHPLGLTVFEEKVFWTDVSNNAILSANRLTGEDIRPVAEHLSSPEDIILYHNLKQPAGRDWCQVSNGGCEFMCLAAPQVGRHPPRYTCVCPDNMTLSRDMRRCVPGMKNIPTCCWMIVCMVIVGGFLLWRNYRLKNTNTIHFDNPVYQKTTEDQCLASLHSSLTPPALSQDSCCSGPSRVL</sequence>
<comment type="subcellular location">
    <subcellularLocation>
        <location evidence="1">Cell membrane</location>
        <topology evidence="1">Single-pass type I membrane protein</topology>
    </subcellularLocation>
    <subcellularLocation>
        <location evidence="2">Secreted</location>
    </subcellularLocation>
</comment>
<dbReference type="SMART" id="SM00135">
    <property type="entry name" value="LY"/>
    <property type="match status" value="5"/>
</dbReference>
<feature type="chain" id="PRO_5034556237" evidence="19">
    <location>
        <begin position="23"/>
        <end position="782"/>
    </location>
</feature>
<dbReference type="InterPro" id="IPR000742">
    <property type="entry name" value="EGF"/>
</dbReference>
<dbReference type="FunFam" id="4.10.400.10:FF:000030">
    <property type="entry name" value="Sortilin related receptor 1"/>
    <property type="match status" value="1"/>
</dbReference>
<feature type="disulfide bond" evidence="16">
    <location>
        <begin position="88"/>
        <end position="103"/>
    </location>
</feature>
<dbReference type="FunFam" id="4.10.400.10:FF:000124">
    <property type="entry name" value="Low density lipoprotein receptor"/>
    <property type="match status" value="1"/>
</dbReference>
<dbReference type="Gene3D" id="4.10.400.10">
    <property type="entry name" value="Low-density Lipoprotein Receptor"/>
    <property type="match status" value="7"/>
</dbReference>
<dbReference type="FunFam" id="4.10.400.10:FF:000116">
    <property type="entry name" value="Low-density lipoprotein receptor"/>
    <property type="match status" value="1"/>
</dbReference>
<dbReference type="InterPro" id="IPR000033">
    <property type="entry name" value="LDLR_classB_rpt"/>
</dbReference>
<feature type="domain" description="EGF-like" evidence="20">
    <location>
        <begin position="351"/>
        <end position="386"/>
    </location>
</feature>
<evidence type="ECO:0000313" key="22">
    <source>
        <dbReference type="Proteomes" id="UP000694523"/>
    </source>
</evidence>
<organism evidence="21 22">
    <name type="scientific">Neogobius melanostomus</name>
    <name type="common">round goby</name>
    <dbReference type="NCBI Taxonomy" id="47308"/>
    <lineage>
        <taxon>Eukaryota</taxon>
        <taxon>Metazoa</taxon>
        <taxon>Chordata</taxon>
        <taxon>Craniata</taxon>
        <taxon>Vertebrata</taxon>
        <taxon>Euteleostomi</taxon>
        <taxon>Actinopterygii</taxon>
        <taxon>Neopterygii</taxon>
        <taxon>Teleostei</taxon>
        <taxon>Neoteleostei</taxon>
        <taxon>Acanthomorphata</taxon>
        <taxon>Gobiaria</taxon>
        <taxon>Gobiiformes</taxon>
        <taxon>Gobioidei</taxon>
        <taxon>Gobiidae</taxon>
        <taxon>Benthophilinae</taxon>
        <taxon>Neogobiini</taxon>
        <taxon>Neogobius</taxon>
    </lineage>
</organism>
<dbReference type="FunFam" id="2.120.10.30:FF:000002">
    <property type="entry name" value="low-density lipoprotein receptor isoform X1"/>
    <property type="match status" value="1"/>
</dbReference>
<feature type="disulfide bond" evidence="16">
    <location>
        <begin position="147"/>
        <end position="159"/>
    </location>
</feature>
<dbReference type="GO" id="GO:0042562">
    <property type="term" value="F:hormone binding"/>
    <property type="evidence" value="ECO:0007669"/>
    <property type="project" value="TreeGrafter"/>
</dbReference>
<evidence type="ECO:0000256" key="9">
    <source>
        <dbReference type="ARBA" id="ARBA00022737"/>
    </source>
</evidence>
<evidence type="ECO:0000256" key="3">
    <source>
        <dbReference type="ARBA" id="ARBA00022475"/>
    </source>
</evidence>
<dbReference type="InterPro" id="IPR002172">
    <property type="entry name" value="LDrepeatLR_classA_rpt"/>
</dbReference>
<evidence type="ECO:0000256" key="13">
    <source>
        <dbReference type="ARBA" id="ARBA00023170"/>
    </source>
</evidence>
<feature type="disulfide bond" evidence="16">
    <location>
        <begin position="33"/>
        <end position="51"/>
    </location>
</feature>
<evidence type="ECO:0000256" key="5">
    <source>
        <dbReference type="ARBA" id="ARBA00022536"/>
    </source>
</evidence>
<evidence type="ECO:0000256" key="10">
    <source>
        <dbReference type="ARBA" id="ARBA00022989"/>
    </source>
</evidence>
<keyword evidence="22" id="KW-1185">Reference proteome</keyword>
<evidence type="ECO:0000256" key="12">
    <source>
        <dbReference type="ARBA" id="ARBA00023157"/>
    </source>
</evidence>
<feature type="repeat" description="LDL-receptor class B" evidence="17">
    <location>
        <begin position="569"/>
        <end position="613"/>
    </location>
</feature>
<feature type="disulfide bond" evidence="16">
    <location>
        <begin position="201"/>
        <end position="219"/>
    </location>
</feature>
<dbReference type="AlphaFoldDB" id="A0A8C6UH28"/>
<evidence type="ECO:0000256" key="16">
    <source>
        <dbReference type="PROSITE-ProRule" id="PRU00124"/>
    </source>
</evidence>
<dbReference type="PROSITE" id="PS50026">
    <property type="entry name" value="EGF_3"/>
    <property type="match status" value="2"/>
</dbReference>
<keyword evidence="5 15" id="KW-0245">EGF-like domain</keyword>
<dbReference type="SUPFAM" id="SSF57184">
    <property type="entry name" value="Growth factor receptor domain"/>
    <property type="match status" value="1"/>
</dbReference>
<dbReference type="FunFam" id="2.10.25.10:FF:000009">
    <property type="entry name" value="Low-density lipoprotein receptor isoform 1"/>
    <property type="match status" value="1"/>
</dbReference>